<reference evidence="2" key="1">
    <citation type="journal article" date="2019" name="Int. J. Syst. Evol. Microbiol.">
        <title>The Global Catalogue of Microorganisms (GCM) 10K type strain sequencing project: providing services to taxonomists for standard genome sequencing and annotation.</title>
        <authorList>
            <consortium name="The Broad Institute Genomics Platform"/>
            <consortium name="The Broad Institute Genome Sequencing Center for Infectious Disease"/>
            <person name="Wu L."/>
            <person name="Ma J."/>
        </authorList>
    </citation>
    <scope>NUCLEOTIDE SEQUENCE [LARGE SCALE GENOMIC DNA]</scope>
    <source>
        <strain evidence="2">JCM 17810</strain>
    </source>
</reference>
<gene>
    <name evidence="1" type="ORF">GCM10023169_40410</name>
</gene>
<name>A0ABP8LP90_9MICO</name>
<dbReference type="Proteomes" id="UP001500622">
    <property type="component" value="Unassembled WGS sequence"/>
</dbReference>
<dbReference type="RefSeq" id="WP_345219057.1">
    <property type="nucleotide sequence ID" value="NZ_BAABGN010000015.1"/>
</dbReference>
<evidence type="ECO:0000313" key="2">
    <source>
        <dbReference type="Proteomes" id="UP001500622"/>
    </source>
</evidence>
<dbReference type="InterPro" id="IPR017850">
    <property type="entry name" value="Alkaline_phosphatase_core_sf"/>
</dbReference>
<keyword evidence="2" id="KW-1185">Reference proteome</keyword>
<dbReference type="SUPFAM" id="SSF53649">
    <property type="entry name" value="Alkaline phosphatase-like"/>
    <property type="match status" value="1"/>
</dbReference>
<sequence length="98" mass="11480">MSDLLRGEQVPPRPPLYFFSHWHLNAVRGGRWKAHVDRFPNPGLRELPQLFDVQADTEESYNLDDLYPDVLERMLGLVDDFSREIKSQRQDAEARARS</sequence>
<dbReference type="Gene3D" id="3.40.720.10">
    <property type="entry name" value="Alkaline Phosphatase, subunit A"/>
    <property type="match status" value="1"/>
</dbReference>
<dbReference type="EMBL" id="BAABGN010000015">
    <property type="protein sequence ID" value="GAA4433497.1"/>
    <property type="molecule type" value="Genomic_DNA"/>
</dbReference>
<accession>A0ABP8LP90</accession>
<organism evidence="1 2">
    <name type="scientific">Georgenia halophila</name>
    <dbReference type="NCBI Taxonomy" id="620889"/>
    <lineage>
        <taxon>Bacteria</taxon>
        <taxon>Bacillati</taxon>
        <taxon>Actinomycetota</taxon>
        <taxon>Actinomycetes</taxon>
        <taxon>Micrococcales</taxon>
        <taxon>Bogoriellaceae</taxon>
        <taxon>Georgenia</taxon>
    </lineage>
</organism>
<proteinExistence type="predicted"/>
<evidence type="ECO:0000313" key="1">
    <source>
        <dbReference type="EMBL" id="GAA4433497.1"/>
    </source>
</evidence>
<comment type="caution">
    <text evidence="1">The sequence shown here is derived from an EMBL/GenBank/DDBJ whole genome shotgun (WGS) entry which is preliminary data.</text>
</comment>
<dbReference type="Pfam" id="PF14707">
    <property type="entry name" value="Sulfatase_C"/>
    <property type="match status" value="1"/>
</dbReference>
<protein>
    <submittedName>
        <fullName evidence="1">Uncharacterized protein</fullName>
    </submittedName>
</protein>